<evidence type="ECO:0000313" key="2">
    <source>
        <dbReference type="EMBL" id="RJE17462.1"/>
    </source>
</evidence>
<dbReference type="AlphaFoldDB" id="A0A3A2Z310"/>
<dbReference type="PANTHER" id="PTHR12069:SF0">
    <property type="entry name" value="DNA-DIRECTED RNA POLYMERASE III SUBUNIT RPC5"/>
    <property type="match status" value="1"/>
</dbReference>
<accession>A0A3A2Z310</accession>
<dbReference type="GO" id="GO:0005666">
    <property type="term" value="C:RNA polymerase III complex"/>
    <property type="evidence" value="ECO:0007669"/>
    <property type="project" value="TreeGrafter"/>
</dbReference>
<dbReference type="GO" id="GO:0042797">
    <property type="term" value="P:tRNA transcription by RNA polymerase III"/>
    <property type="evidence" value="ECO:0007669"/>
    <property type="project" value="TreeGrafter"/>
</dbReference>
<dbReference type="EMBL" id="MVGC01000929">
    <property type="protein sequence ID" value="RJE17462.1"/>
    <property type="molecule type" value="Genomic_DNA"/>
</dbReference>
<dbReference type="InterPro" id="IPR006886">
    <property type="entry name" value="RNA_pol_III_Rpc5"/>
</dbReference>
<dbReference type="STRING" id="2070753.A0A3A2Z310"/>
<dbReference type="Pfam" id="PF04801">
    <property type="entry name" value="RPC5"/>
    <property type="match status" value="1"/>
</dbReference>
<feature type="region of interest" description="Disordered" evidence="1">
    <location>
        <begin position="21"/>
        <end position="47"/>
    </location>
</feature>
<keyword evidence="3" id="KW-1185">Reference proteome</keyword>
<proteinExistence type="predicted"/>
<evidence type="ECO:0000313" key="3">
    <source>
        <dbReference type="Proteomes" id="UP000266188"/>
    </source>
</evidence>
<dbReference type="OrthoDB" id="340681at2759"/>
<dbReference type="PANTHER" id="PTHR12069">
    <property type="entry name" value="DNA-DIRECTED RNA POLYMERASES III 80 KDA POLYPEPTIDE RNA POLYMERASE III SUBUNIT 5"/>
    <property type="match status" value="1"/>
</dbReference>
<evidence type="ECO:0000256" key="1">
    <source>
        <dbReference type="SAM" id="MobiDB-lite"/>
    </source>
</evidence>
<dbReference type="Proteomes" id="UP000266188">
    <property type="component" value="Unassembled WGS sequence"/>
</dbReference>
<comment type="caution">
    <text evidence="2">The sequence shown here is derived from an EMBL/GenBank/DDBJ whole genome shotgun (WGS) entry which is preliminary data.</text>
</comment>
<gene>
    <name evidence="2" type="ORF">PHISCL_10200</name>
</gene>
<sequence>MFLSPVSAVVQLRPQLHHLDALDELPKKGGKSRKDEGEERPTEQEARAVDVKIKAAATEDSEAALVQGNLELLKKMQEEKWSRYEWVDAETQEAWDVYEEYMMYQDTEGLPQLKSAINGEDYLDSMSAPRIDPARPEMTGWAMKQNRKKQKERMGIVDGSEENAMRID</sequence>
<protein>
    <submittedName>
        <fullName evidence="2">Uncharacterized protein</fullName>
    </submittedName>
</protein>
<reference evidence="3" key="1">
    <citation type="submission" date="2017-02" db="EMBL/GenBank/DDBJ databases">
        <authorList>
            <person name="Tafer H."/>
            <person name="Lopandic K."/>
        </authorList>
    </citation>
    <scope>NUCLEOTIDE SEQUENCE [LARGE SCALE GENOMIC DNA]</scope>
    <source>
        <strain evidence="3">CBS 366.77</strain>
    </source>
</reference>
<name>A0A3A2Z310_9EURO</name>
<feature type="region of interest" description="Disordered" evidence="1">
    <location>
        <begin position="144"/>
        <end position="168"/>
    </location>
</feature>
<organism evidence="2 3">
    <name type="scientific">Aspergillus sclerotialis</name>
    <dbReference type="NCBI Taxonomy" id="2070753"/>
    <lineage>
        <taxon>Eukaryota</taxon>
        <taxon>Fungi</taxon>
        <taxon>Dikarya</taxon>
        <taxon>Ascomycota</taxon>
        <taxon>Pezizomycotina</taxon>
        <taxon>Eurotiomycetes</taxon>
        <taxon>Eurotiomycetidae</taxon>
        <taxon>Eurotiales</taxon>
        <taxon>Aspergillaceae</taxon>
        <taxon>Aspergillus</taxon>
        <taxon>Aspergillus subgen. Polypaecilum</taxon>
    </lineage>
</organism>